<organism evidence="1">
    <name type="scientific">marine sediment metagenome</name>
    <dbReference type="NCBI Taxonomy" id="412755"/>
    <lineage>
        <taxon>unclassified sequences</taxon>
        <taxon>metagenomes</taxon>
        <taxon>ecological metagenomes</taxon>
    </lineage>
</organism>
<sequence>RIRMVYTDVIARPGNSGGPMVNVDGYLVGTVTLMTPPEGREDTGGANYSALVPARLSADMIRYAFNLGKILEGTDVTPFMEMLTQEDGQLNIPEFRRLDDREVLFYEDGDRIYGSLESGKLAWDSPLGRLEVPTAAVAYVMTNEEASHLFLEGGNRIASEEADASFEFTPEGGTKTTLSIDDVQTIAFRTAGRQLEPVGGKIVVLDSELTHLRLSDVQGTVKFETKMGNVDVKLEDIVRIGTSEDDDQVITLTDGRRMTGEFNEDKYKATIAATNTPIEFGLNEVTNARIEIVQHRPNAAGGLELPGILADADRDVSRIVDILEDGDAASARAKVEAILESTEFRKMPDAKKEQFRLVAAVAAMADGDAKAAPK</sequence>
<dbReference type="InterPro" id="IPR043504">
    <property type="entry name" value="Peptidase_S1_PA_chymotrypsin"/>
</dbReference>
<feature type="non-terminal residue" evidence="1">
    <location>
        <position position="374"/>
    </location>
</feature>
<proteinExistence type="predicted"/>
<comment type="caution">
    <text evidence="1">The sequence shown here is derived from an EMBL/GenBank/DDBJ whole genome shotgun (WGS) entry which is preliminary data.</text>
</comment>
<dbReference type="Gene3D" id="2.40.10.10">
    <property type="entry name" value="Trypsin-like serine proteases"/>
    <property type="match status" value="1"/>
</dbReference>
<name>X0TKL2_9ZZZZ</name>
<dbReference type="InterPro" id="IPR009003">
    <property type="entry name" value="Peptidase_S1_PA"/>
</dbReference>
<reference evidence="1" key="1">
    <citation type="journal article" date="2014" name="Front. Microbiol.">
        <title>High frequency of phylogenetically diverse reductive dehalogenase-homologous genes in deep subseafloor sedimentary metagenomes.</title>
        <authorList>
            <person name="Kawai M."/>
            <person name="Futagami T."/>
            <person name="Toyoda A."/>
            <person name="Takaki Y."/>
            <person name="Nishi S."/>
            <person name="Hori S."/>
            <person name="Arai W."/>
            <person name="Tsubouchi T."/>
            <person name="Morono Y."/>
            <person name="Uchiyama I."/>
            <person name="Ito T."/>
            <person name="Fujiyama A."/>
            <person name="Inagaki F."/>
            <person name="Takami H."/>
        </authorList>
    </citation>
    <scope>NUCLEOTIDE SEQUENCE</scope>
    <source>
        <strain evidence="1">Expedition CK06-06</strain>
    </source>
</reference>
<dbReference type="SUPFAM" id="SSF50494">
    <property type="entry name" value="Trypsin-like serine proteases"/>
    <property type="match status" value="1"/>
</dbReference>
<dbReference type="AlphaFoldDB" id="X0TKL2"/>
<feature type="non-terminal residue" evidence="1">
    <location>
        <position position="1"/>
    </location>
</feature>
<accession>X0TKL2</accession>
<protein>
    <submittedName>
        <fullName evidence="1">Uncharacterized protein</fullName>
    </submittedName>
</protein>
<evidence type="ECO:0000313" key="1">
    <source>
        <dbReference type="EMBL" id="GAF76620.1"/>
    </source>
</evidence>
<gene>
    <name evidence="1" type="ORF">S01H1_15833</name>
</gene>
<dbReference type="EMBL" id="BARS01008290">
    <property type="protein sequence ID" value="GAF76620.1"/>
    <property type="molecule type" value="Genomic_DNA"/>
</dbReference>